<dbReference type="Proteomes" id="UP001331761">
    <property type="component" value="Unassembled WGS sequence"/>
</dbReference>
<organism evidence="1 2">
    <name type="scientific">Trichostrongylus colubriformis</name>
    <name type="common">Black scour worm</name>
    <dbReference type="NCBI Taxonomy" id="6319"/>
    <lineage>
        <taxon>Eukaryota</taxon>
        <taxon>Metazoa</taxon>
        <taxon>Ecdysozoa</taxon>
        <taxon>Nematoda</taxon>
        <taxon>Chromadorea</taxon>
        <taxon>Rhabditida</taxon>
        <taxon>Rhabditina</taxon>
        <taxon>Rhabditomorpha</taxon>
        <taxon>Strongyloidea</taxon>
        <taxon>Trichostrongylidae</taxon>
        <taxon>Trichostrongylus</taxon>
    </lineage>
</organism>
<keyword evidence="2" id="KW-1185">Reference proteome</keyword>
<evidence type="ECO:0000313" key="2">
    <source>
        <dbReference type="Proteomes" id="UP001331761"/>
    </source>
</evidence>
<sequence>MHEKPSSQNIDFLEENYVYRGRVNGLNIHVIALYISFTVLSRGTEQS</sequence>
<reference evidence="1 2" key="1">
    <citation type="submission" date="2019-10" db="EMBL/GenBank/DDBJ databases">
        <title>Assembly and Annotation for the nematode Trichostrongylus colubriformis.</title>
        <authorList>
            <person name="Martin J."/>
        </authorList>
    </citation>
    <scope>NUCLEOTIDE SEQUENCE [LARGE SCALE GENOMIC DNA]</scope>
    <source>
        <strain evidence="1">G859</strain>
        <tissue evidence="1">Whole worm</tissue>
    </source>
</reference>
<dbReference type="AlphaFoldDB" id="A0AAN8IE09"/>
<name>A0AAN8IE09_TRICO</name>
<dbReference type="EMBL" id="WIXE01018213">
    <property type="protein sequence ID" value="KAK5971114.1"/>
    <property type="molecule type" value="Genomic_DNA"/>
</dbReference>
<gene>
    <name evidence="1" type="ORF">GCK32_012501</name>
</gene>
<evidence type="ECO:0000313" key="1">
    <source>
        <dbReference type="EMBL" id="KAK5971114.1"/>
    </source>
</evidence>
<proteinExistence type="predicted"/>
<accession>A0AAN8IE09</accession>
<comment type="caution">
    <text evidence="1">The sequence shown here is derived from an EMBL/GenBank/DDBJ whole genome shotgun (WGS) entry which is preliminary data.</text>
</comment>
<protein>
    <submittedName>
        <fullName evidence="1">Uncharacterized protein</fullName>
    </submittedName>
</protein>